<evidence type="ECO:0000313" key="3">
    <source>
        <dbReference type="EMBL" id="KAG5182911.1"/>
    </source>
</evidence>
<feature type="domain" description="HNH nuclease" evidence="2">
    <location>
        <begin position="191"/>
        <end position="239"/>
    </location>
</feature>
<dbReference type="AlphaFoldDB" id="A0A835YWT4"/>
<dbReference type="EMBL" id="JAFCMP010000223">
    <property type="protein sequence ID" value="KAG5182911.1"/>
    <property type="molecule type" value="Genomic_DNA"/>
</dbReference>
<evidence type="ECO:0000313" key="4">
    <source>
        <dbReference type="Proteomes" id="UP000664859"/>
    </source>
</evidence>
<gene>
    <name evidence="3" type="ORF">JKP88DRAFT_241217</name>
</gene>
<dbReference type="Gene3D" id="3.90.75.20">
    <property type="match status" value="2"/>
</dbReference>
<evidence type="ECO:0000259" key="2">
    <source>
        <dbReference type="SMART" id="SM00507"/>
    </source>
</evidence>
<dbReference type="SMART" id="SM00507">
    <property type="entry name" value="HNHc"/>
    <property type="match status" value="2"/>
</dbReference>
<dbReference type="InterPro" id="IPR044925">
    <property type="entry name" value="His-Me_finger_sf"/>
</dbReference>
<accession>A0A835YWT4</accession>
<comment type="caution">
    <text evidence="3">The sequence shown here is derived from an EMBL/GenBank/DDBJ whole genome shotgun (WGS) entry which is preliminary data.</text>
</comment>
<dbReference type="InterPro" id="IPR003615">
    <property type="entry name" value="HNH_nuc"/>
</dbReference>
<proteinExistence type="predicted"/>
<dbReference type="SUPFAM" id="SSF54060">
    <property type="entry name" value="His-Me finger endonucleases"/>
    <property type="match status" value="2"/>
</dbReference>
<reference evidence="3" key="1">
    <citation type="submission" date="2021-02" db="EMBL/GenBank/DDBJ databases">
        <title>First Annotated Genome of the Yellow-green Alga Tribonema minus.</title>
        <authorList>
            <person name="Mahan K.M."/>
        </authorList>
    </citation>
    <scope>NUCLEOTIDE SEQUENCE</scope>
    <source>
        <strain evidence="3">UTEX B ZZ1240</strain>
    </source>
</reference>
<keyword evidence="4" id="KW-1185">Reference proteome</keyword>
<protein>
    <recommendedName>
        <fullName evidence="2">HNH nuclease domain-containing protein</fullName>
    </recommendedName>
</protein>
<dbReference type="Pfam" id="PF13392">
    <property type="entry name" value="HNH_3"/>
    <property type="match status" value="2"/>
</dbReference>
<name>A0A835YWT4_9STRA</name>
<feature type="domain" description="HNH nuclease" evidence="2">
    <location>
        <begin position="68"/>
        <end position="117"/>
    </location>
</feature>
<dbReference type="Proteomes" id="UP000664859">
    <property type="component" value="Unassembled WGS sequence"/>
</dbReference>
<organism evidence="3 4">
    <name type="scientific">Tribonema minus</name>
    <dbReference type="NCBI Taxonomy" id="303371"/>
    <lineage>
        <taxon>Eukaryota</taxon>
        <taxon>Sar</taxon>
        <taxon>Stramenopiles</taxon>
        <taxon>Ochrophyta</taxon>
        <taxon>PX clade</taxon>
        <taxon>Xanthophyceae</taxon>
        <taxon>Tribonematales</taxon>
        <taxon>Tribonemataceae</taxon>
        <taxon>Tribonema</taxon>
    </lineage>
</organism>
<evidence type="ECO:0000256" key="1">
    <source>
        <dbReference type="SAM" id="MobiDB-lite"/>
    </source>
</evidence>
<sequence length="377" mass="42141">MSAPIAREEIIDLHEVVDAEGVRWRSVTEFPNYRVSSVGTIKNHTSGKLLSTHNLTGYTGVALSLGGKQKTLRMHILVAKAYLWRPDDGDYTVDHMNRNMVDNTLENLRWATKSEQARNQASKKPREADGQPPADVEWRPIPASAIEGEHGYEISSKGAWLRYGGTNTRLRTSARKPFLNPATRYCLHTIGGKGYVAHRLVVRAWIGEIPEGHMVDHKNEVRSDNDASNLRIVTRSENGKHSRVVRVAVDQRLERTGDVIATFKSMVDAARETQTKHGSIATSMRNGVRVMAKADGTLYYWSKQGTPPVHKSKTRTWRRAVTQHAVKNGQAIATYKSGNEAAKATGGWTANILLACNRDWGSVLAQNDGKRYFWRFA</sequence>
<dbReference type="OrthoDB" id="2445703at2759"/>
<feature type="region of interest" description="Disordered" evidence="1">
    <location>
        <begin position="114"/>
        <end position="138"/>
    </location>
</feature>